<protein>
    <submittedName>
        <fullName evidence="2">Uncharacterized protein LOC142168933</fullName>
    </submittedName>
</protein>
<dbReference type="RefSeq" id="XP_075086210.1">
    <property type="nucleotide sequence ID" value="XM_075230109.1"/>
</dbReference>
<reference evidence="1" key="1">
    <citation type="journal article" date="2014" name="Nat. Commun.">
        <title>The tobacco genome sequence and its comparison with those of tomato and potato.</title>
        <authorList>
            <person name="Sierro N."/>
            <person name="Battey J.N."/>
            <person name="Ouadi S."/>
            <person name="Bakaher N."/>
            <person name="Bovet L."/>
            <person name="Willig A."/>
            <person name="Goepfert S."/>
            <person name="Peitsch M.C."/>
            <person name="Ivanov N.V."/>
        </authorList>
    </citation>
    <scope>NUCLEOTIDE SEQUENCE [LARGE SCALE GENOMIC DNA]</scope>
</reference>
<proteinExistence type="predicted"/>
<dbReference type="Proteomes" id="UP000790787">
    <property type="component" value="Chromosome 14"/>
</dbReference>
<reference evidence="2" key="2">
    <citation type="submission" date="2025-08" db="UniProtKB">
        <authorList>
            <consortium name="RefSeq"/>
        </authorList>
    </citation>
    <scope>IDENTIFICATION</scope>
    <source>
        <tissue evidence="2">Leaf</tissue>
    </source>
</reference>
<keyword evidence="1" id="KW-1185">Reference proteome</keyword>
<name>A0AC58SMM5_TOBAC</name>
<sequence>MAPYEALYRRQCRSPISWFEYRDVRSLGTDLVRDALEKVKLIQKRLCTTQSRQKSYADRKDRDVAYIVDEKVLFKLLLMKGVMRSGRTGTLIPQYIGPFEVLERVEEVAYRLSLPPSLLGVHQVFHVSMLRKCYGDPLHVLDFSTM</sequence>
<gene>
    <name evidence="2" type="primary">LOC142168933</name>
</gene>
<organism evidence="1 2">
    <name type="scientific">Nicotiana tabacum</name>
    <name type="common">Common tobacco</name>
    <dbReference type="NCBI Taxonomy" id="4097"/>
    <lineage>
        <taxon>Eukaryota</taxon>
        <taxon>Viridiplantae</taxon>
        <taxon>Streptophyta</taxon>
        <taxon>Embryophyta</taxon>
        <taxon>Tracheophyta</taxon>
        <taxon>Spermatophyta</taxon>
        <taxon>Magnoliopsida</taxon>
        <taxon>eudicotyledons</taxon>
        <taxon>Gunneridae</taxon>
        <taxon>Pentapetalae</taxon>
        <taxon>asterids</taxon>
        <taxon>lamiids</taxon>
        <taxon>Solanales</taxon>
        <taxon>Solanaceae</taxon>
        <taxon>Nicotianoideae</taxon>
        <taxon>Nicotianeae</taxon>
        <taxon>Nicotiana</taxon>
    </lineage>
</organism>
<evidence type="ECO:0000313" key="2">
    <source>
        <dbReference type="RefSeq" id="XP_075086210.1"/>
    </source>
</evidence>
<accession>A0AC58SMM5</accession>
<evidence type="ECO:0000313" key="1">
    <source>
        <dbReference type="Proteomes" id="UP000790787"/>
    </source>
</evidence>